<reference evidence="2 3" key="1">
    <citation type="submission" date="2019-06" db="EMBL/GenBank/DDBJ databases">
        <title>Whole genome shotgun sequence of Cellulomonas uda NBRC 3747.</title>
        <authorList>
            <person name="Hosoyama A."/>
            <person name="Uohara A."/>
            <person name="Ohji S."/>
            <person name="Ichikawa N."/>
        </authorList>
    </citation>
    <scope>NUCLEOTIDE SEQUENCE [LARGE SCALE GENOMIC DNA]</scope>
    <source>
        <strain evidence="2 3">NBRC 3747</strain>
    </source>
</reference>
<dbReference type="SUPFAM" id="SSF50494">
    <property type="entry name" value="Trypsin-like serine proteases"/>
    <property type="match status" value="1"/>
</dbReference>
<organism evidence="2 3">
    <name type="scientific">Cellulomonas uda</name>
    <dbReference type="NCBI Taxonomy" id="1714"/>
    <lineage>
        <taxon>Bacteria</taxon>
        <taxon>Bacillati</taxon>
        <taxon>Actinomycetota</taxon>
        <taxon>Actinomycetes</taxon>
        <taxon>Micrococcales</taxon>
        <taxon>Cellulomonadaceae</taxon>
        <taxon>Cellulomonas</taxon>
    </lineage>
</organism>
<proteinExistence type="predicted"/>
<accession>A0A4Y3KCJ9</accession>
<feature type="signal peptide" evidence="1">
    <location>
        <begin position="1"/>
        <end position="23"/>
    </location>
</feature>
<evidence type="ECO:0000256" key="1">
    <source>
        <dbReference type="SAM" id="SignalP"/>
    </source>
</evidence>
<comment type="caution">
    <text evidence="2">The sequence shown here is derived from an EMBL/GenBank/DDBJ whole genome shotgun (WGS) entry which is preliminary data.</text>
</comment>
<dbReference type="EMBL" id="BJLP01000015">
    <property type="protein sequence ID" value="GEA80718.1"/>
    <property type="molecule type" value="Genomic_DNA"/>
</dbReference>
<dbReference type="Gene3D" id="2.40.10.10">
    <property type="entry name" value="Trypsin-like serine proteases"/>
    <property type="match status" value="2"/>
</dbReference>
<dbReference type="PROSITE" id="PS00135">
    <property type="entry name" value="TRYPSIN_SER"/>
    <property type="match status" value="1"/>
</dbReference>
<evidence type="ECO:0008006" key="4">
    <source>
        <dbReference type="Google" id="ProtNLM"/>
    </source>
</evidence>
<sequence>MVRLRQLGIASALALAAIASTVAATGATADASPQGLAVEVVDRLEPDPFATLTDGVMAEAEQVIDRYAAAMAVTGDGRLPDRSEFWGYDRDGFVTLSYNTFDTLAAKYPDIFGGGAVDPLKPIAYVGYVGESEKEIADTLQALAPELDYQLVPLPYSYAYRASVDERLRAAGFGSISGSSISRYWWVNVDPERLKSDPTEVAQALSEAIDMPGVSAALENALDVAAREGKYAVAGPVALIPERPRLEEYSLSAGVYVARSDADGDSAGYCTSGYAMKKISNNVKYQTTAEHCVYNGFTVARSGTTLPTFLEGMRLQPMNYYPDEDWAYLSVPSPIAPPVGKIYVSATETHPVAGAWRSTWTGDARCAMGATTGKDCGFDDGVWCGYGAATYSMTGGDSGGPVFYPYGTVLAAGLTTGACSPGSGYPVKNIYTRIYNVEKAGSATPQFTVITG</sequence>
<keyword evidence="3" id="KW-1185">Reference proteome</keyword>
<evidence type="ECO:0000313" key="3">
    <source>
        <dbReference type="Proteomes" id="UP000315842"/>
    </source>
</evidence>
<dbReference type="InterPro" id="IPR009003">
    <property type="entry name" value="Peptidase_S1_PA"/>
</dbReference>
<dbReference type="Proteomes" id="UP000315842">
    <property type="component" value="Unassembled WGS sequence"/>
</dbReference>
<dbReference type="AlphaFoldDB" id="A0A4Y3KCJ9"/>
<name>A0A4Y3KCJ9_CELUD</name>
<dbReference type="InterPro" id="IPR043504">
    <property type="entry name" value="Peptidase_S1_PA_chymotrypsin"/>
</dbReference>
<feature type="chain" id="PRO_5039077266" description="Peptidase S1 domain-containing protein" evidence="1">
    <location>
        <begin position="24"/>
        <end position="452"/>
    </location>
</feature>
<dbReference type="RefSeq" id="WP_141319468.1">
    <property type="nucleotide sequence ID" value="NZ_BJLP01000015.1"/>
</dbReference>
<keyword evidence="1" id="KW-0732">Signal</keyword>
<gene>
    <name evidence="2" type="ORF">CUD01_11620</name>
</gene>
<protein>
    <recommendedName>
        <fullName evidence="4">Peptidase S1 domain-containing protein</fullName>
    </recommendedName>
</protein>
<dbReference type="InterPro" id="IPR033116">
    <property type="entry name" value="TRYPSIN_SER"/>
</dbReference>
<evidence type="ECO:0000313" key="2">
    <source>
        <dbReference type="EMBL" id="GEA80718.1"/>
    </source>
</evidence>